<name>A0AAF0UJ27_SOLVR</name>
<organism evidence="1 2">
    <name type="scientific">Solanum verrucosum</name>
    <dbReference type="NCBI Taxonomy" id="315347"/>
    <lineage>
        <taxon>Eukaryota</taxon>
        <taxon>Viridiplantae</taxon>
        <taxon>Streptophyta</taxon>
        <taxon>Embryophyta</taxon>
        <taxon>Tracheophyta</taxon>
        <taxon>Spermatophyta</taxon>
        <taxon>Magnoliopsida</taxon>
        <taxon>eudicotyledons</taxon>
        <taxon>Gunneridae</taxon>
        <taxon>Pentapetalae</taxon>
        <taxon>asterids</taxon>
        <taxon>lamiids</taxon>
        <taxon>Solanales</taxon>
        <taxon>Solanaceae</taxon>
        <taxon>Solanoideae</taxon>
        <taxon>Solaneae</taxon>
        <taxon>Solanum</taxon>
    </lineage>
</organism>
<dbReference type="Proteomes" id="UP001234989">
    <property type="component" value="Chromosome 9"/>
</dbReference>
<evidence type="ECO:0000313" key="2">
    <source>
        <dbReference type="Proteomes" id="UP001234989"/>
    </source>
</evidence>
<sequence length="20" mass="2326">MRSIVGLDLYHQHALEASWV</sequence>
<keyword evidence="2" id="KW-1185">Reference proteome</keyword>
<proteinExistence type="predicted"/>
<evidence type="ECO:0000313" key="1">
    <source>
        <dbReference type="EMBL" id="WMV46506.1"/>
    </source>
</evidence>
<reference evidence="1" key="1">
    <citation type="submission" date="2023-08" db="EMBL/GenBank/DDBJ databases">
        <title>A de novo genome assembly of Solanum verrucosum Schlechtendal, a Mexican diploid species geographically isolated from the other diploid A-genome species in potato relatives.</title>
        <authorList>
            <person name="Hosaka K."/>
        </authorList>
    </citation>
    <scope>NUCLEOTIDE SEQUENCE</scope>
    <source>
        <tissue evidence="1">Young leaves</tissue>
    </source>
</reference>
<dbReference type="AlphaFoldDB" id="A0AAF0UJ27"/>
<gene>
    <name evidence="1" type="ORF">MTR67_039891</name>
</gene>
<dbReference type="EMBL" id="CP133620">
    <property type="protein sequence ID" value="WMV46506.1"/>
    <property type="molecule type" value="Genomic_DNA"/>
</dbReference>
<protein>
    <submittedName>
        <fullName evidence="1">Uncharacterized protein</fullName>
    </submittedName>
</protein>
<accession>A0AAF0UJ27</accession>